<organism evidence="1">
    <name type="scientific">Rhizophora mucronata</name>
    <name type="common">Asiatic mangrove</name>
    <dbReference type="NCBI Taxonomy" id="61149"/>
    <lineage>
        <taxon>Eukaryota</taxon>
        <taxon>Viridiplantae</taxon>
        <taxon>Streptophyta</taxon>
        <taxon>Embryophyta</taxon>
        <taxon>Tracheophyta</taxon>
        <taxon>Spermatophyta</taxon>
        <taxon>Magnoliopsida</taxon>
        <taxon>eudicotyledons</taxon>
        <taxon>Gunneridae</taxon>
        <taxon>Pentapetalae</taxon>
        <taxon>rosids</taxon>
        <taxon>fabids</taxon>
        <taxon>Malpighiales</taxon>
        <taxon>Rhizophoraceae</taxon>
        <taxon>Rhizophora</taxon>
    </lineage>
</organism>
<reference evidence="1" key="1">
    <citation type="submission" date="2018-02" db="EMBL/GenBank/DDBJ databases">
        <title>Rhizophora mucronata_Transcriptome.</title>
        <authorList>
            <person name="Meera S.P."/>
            <person name="Sreeshan A."/>
            <person name="Augustine A."/>
        </authorList>
    </citation>
    <scope>NUCLEOTIDE SEQUENCE</scope>
    <source>
        <tissue evidence="1">Leaf</tissue>
    </source>
</reference>
<protein>
    <submittedName>
        <fullName evidence="1">Histone H2AX</fullName>
    </submittedName>
</protein>
<accession>A0A2P2K338</accession>
<sequence>MRYGRVIENPEP</sequence>
<evidence type="ECO:0000313" key="1">
    <source>
        <dbReference type="EMBL" id="MBX00089.1"/>
    </source>
</evidence>
<dbReference type="EMBL" id="GGEC01019605">
    <property type="protein sequence ID" value="MBX00089.1"/>
    <property type="molecule type" value="Transcribed_RNA"/>
</dbReference>
<name>A0A2P2K338_RHIMU</name>
<proteinExistence type="predicted"/>